<proteinExistence type="predicted"/>
<reference evidence="6 10" key="1">
    <citation type="submission" date="2021-06" db="EMBL/GenBank/DDBJ databases">
        <title>Bacillus sp. RD4P76, an endophyte from a halophyte.</title>
        <authorList>
            <person name="Sun J.-Q."/>
        </authorList>
    </citation>
    <scope>NUCLEOTIDE SEQUENCE [LARGE SCALE GENOMIC DNA]</scope>
    <source>
        <strain evidence="6 10">CGMCC 1.15917</strain>
    </source>
</reference>
<dbReference type="EMBL" id="JAHQCS010000060">
    <property type="protein sequence ID" value="MBU9711163.1"/>
    <property type="molecule type" value="Genomic_DNA"/>
</dbReference>
<evidence type="ECO:0000313" key="9">
    <source>
        <dbReference type="EMBL" id="MBU9714935.1"/>
    </source>
</evidence>
<keyword evidence="1" id="KW-0175">Coiled coil</keyword>
<evidence type="ECO:0000256" key="1">
    <source>
        <dbReference type="SAM" id="Coils"/>
    </source>
</evidence>
<dbReference type="EMBL" id="JAHQCS010000063">
    <property type="protein sequence ID" value="MBU9711207.1"/>
    <property type="molecule type" value="Genomic_DNA"/>
</dbReference>
<dbReference type="InterPro" id="IPR002525">
    <property type="entry name" value="Transp_IS110-like_N"/>
</dbReference>
<evidence type="ECO:0000313" key="5">
    <source>
        <dbReference type="EMBL" id="MBU9711167.1"/>
    </source>
</evidence>
<name>A0ABS6JFT3_9BACI</name>
<dbReference type="RefSeq" id="WP_217065051.1">
    <property type="nucleotide sequence ID" value="NZ_JAHQCS010000060.1"/>
</dbReference>
<dbReference type="Pfam" id="PF02371">
    <property type="entry name" value="Transposase_20"/>
    <property type="match status" value="1"/>
</dbReference>
<dbReference type="EMBL" id="JAHQCS010000062">
    <property type="protein sequence ID" value="MBU9711188.1"/>
    <property type="molecule type" value="Genomic_DNA"/>
</dbReference>
<evidence type="ECO:0000259" key="3">
    <source>
        <dbReference type="Pfam" id="PF02371"/>
    </source>
</evidence>
<evidence type="ECO:0000313" key="10">
    <source>
        <dbReference type="Proteomes" id="UP000784880"/>
    </source>
</evidence>
<dbReference type="Proteomes" id="UP000784880">
    <property type="component" value="Unassembled WGS sequence"/>
</dbReference>
<accession>A0ABS6JFT3</accession>
<gene>
    <name evidence="4" type="ORF">KS419_05390</name>
    <name evidence="5" type="ORF">KS419_05415</name>
    <name evidence="6" type="ORF">KS419_05520</name>
    <name evidence="7" type="ORF">KS419_05640</name>
    <name evidence="8" type="ORF">KS419_05645</name>
    <name evidence="9" type="ORF">KS419_24630</name>
</gene>
<dbReference type="Pfam" id="PF01548">
    <property type="entry name" value="DEDD_Tnp_IS110"/>
    <property type="match status" value="1"/>
</dbReference>
<organism evidence="6 10">
    <name type="scientific">Evansella tamaricis</name>
    <dbReference type="NCBI Taxonomy" id="2069301"/>
    <lineage>
        <taxon>Bacteria</taxon>
        <taxon>Bacillati</taxon>
        <taxon>Bacillota</taxon>
        <taxon>Bacilli</taxon>
        <taxon>Bacillales</taxon>
        <taxon>Bacillaceae</taxon>
        <taxon>Evansella</taxon>
    </lineage>
</organism>
<evidence type="ECO:0000313" key="6">
    <source>
        <dbReference type="EMBL" id="MBU9711188.1"/>
    </source>
</evidence>
<feature type="domain" description="Transposase IS110-like N-terminal" evidence="2">
    <location>
        <begin position="32"/>
        <end position="190"/>
    </location>
</feature>
<sequence length="470" mass="53964">MTHSIFKHIQGKNGSRWAKFIKDVGTENILLVGVDAAKYTHKGMVSTYFGEIIVSPFEFDASLTGIERVKELVSKIEKEYGKKEIVVGVETTGHYYEDLVLHCHLAGFHVRIINSATTAKEREALLNWSKTDNLDLMAIIQVLINGHGTFADLTSGKIRELQKLTRARRELVKEMSTMKNLIRSYIDHIFREFQGKSVWVDGKREKVKPFSDLFGKTSRFIMRHYLHPSDILTLGAEGLRKVSVDHNLKIRDESIDILLDFAQNSISRGKQLVKSEQFLLNQKLDQFDLLDRNIKELEKRIEDLFIETDGGILLSVPGIGVVTGAELFAEMGDISDFDHAGQLIKMAGTNPIVKQSGDRNPSYYGVSKQGRRQFRNIVYQVGRSLAHNNPEMNQRYKAFKERGKHHRQAYVALGNRMIRLAFSMIRNNTLYRTNQGNYRLYNELYKKLHSPNIKRFYEKFVASETYHQSA</sequence>
<dbReference type="EMBL" id="JAHQCS010000062">
    <property type="protein sequence ID" value="MBU9711206.1"/>
    <property type="molecule type" value="Genomic_DNA"/>
</dbReference>
<dbReference type="InterPro" id="IPR047650">
    <property type="entry name" value="Transpos_IS110"/>
</dbReference>
<feature type="domain" description="Transposase IS116/IS110/IS902 C-terminal" evidence="3">
    <location>
        <begin position="312"/>
        <end position="397"/>
    </location>
</feature>
<dbReference type="InterPro" id="IPR003346">
    <property type="entry name" value="Transposase_20"/>
</dbReference>
<evidence type="ECO:0000259" key="2">
    <source>
        <dbReference type="Pfam" id="PF01548"/>
    </source>
</evidence>
<evidence type="ECO:0000313" key="8">
    <source>
        <dbReference type="EMBL" id="MBU9711207.1"/>
    </source>
</evidence>
<protein>
    <submittedName>
        <fullName evidence="6">IS110 family transposase</fullName>
    </submittedName>
</protein>
<dbReference type="PANTHER" id="PTHR33055:SF13">
    <property type="entry name" value="TRANSPOSASE"/>
    <property type="match status" value="1"/>
</dbReference>
<keyword evidence="10" id="KW-1185">Reference proteome</keyword>
<dbReference type="PANTHER" id="PTHR33055">
    <property type="entry name" value="TRANSPOSASE FOR INSERTION SEQUENCE ELEMENT IS1111A"/>
    <property type="match status" value="1"/>
</dbReference>
<evidence type="ECO:0000313" key="7">
    <source>
        <dbReference type="EMBL" id="MBU9711206.1"/>
    </source>
</evidence>
<comment type="caution">
    <text evidence="6">The sequence shown here is derived from an EMBL/GenBank/DDBJ whole genome shotgun (WGS) entry which is preliminary data.</text>
</comment>
<feature type="coiled-coil region" evidence="1">
    <location>
        <begin position="280"/>
        <end position="307"/>
    </location>
</feature>
<dbReference type="EMBL" id="JAHQCS010000061">
    <property type="protein sequence ID" value="MBU9711167.1"/>
    <property type="molecule type" value="Genomic_DNA"/>
</dbReference>
<evidence type="ECO:0000313" key="4">
    <source>
        <dbReference type="EMBL" id="MBU9711163.1"/>
    </source>
</evidence>
<dbReference type="EMBL" id="JAHQCS010000190">
    <property type="protein sequence ID" value="MBU9714935.1"/>
    <property type="molecule type" value="Genomic_DNA"/>
</dbReference>
<dbReference type="NCBIfam" id="NF033542">
    <property type="entry name" value="transpos_IS110"/>
    <property type="match status" value="1"/>
</dbReference>